<dbReference type="Pfam" id="PF01148">
    <property type="entry name" value="CTP_transf_1"/>
    <property type="match status" value="1"/>
</dbReference>
<feature type="transmembrane region" description="Helical" evidence="19">
    <location>
        <begin position="250"/>
        <end position="267"/>
    </location>
</feature>
<evidence type="ECO:0000256" key="11">
    <source>
        <dbReference type="ARBA" id="ARBA00022692"/>
    </source>
</evidence>
<evidence type="ECO:0000256" key="13">
    <source>
        <dbReference type="ARBA" id="ARBA00022989"/>
    </source>
</evidence>
<dbReference type="AlphaFoldDB" id="A0A926DD52"/>
<evidence type="ECO:0000256" key="17">
    <source>
        <dbReference type="ARBA" id="ARBA00023264"/>
    </source>
</evidence>
<dbReference type="Proteomes" id="UP000620366">
    <property type="component" value="Unassembled WGS sequence"/>
</dbReference>
<evidence type="ECO:0000256" key="7">
    <source>
        <dbReference type="ARBA" id="ARBA00019373"/>
    </source>
</evidence>
<comment type="similarity">
    <text evidence="5 18">Belongs to the CDS family.</text>
</comment>
<evidence type="ECO:0000256" key="6">
    <source>
        <dbReference type="ARBA" id="ARBA00012487"/>
    </source>
</evidence>
<keyword evidence="10 18" id="KW-0808">Transferase</keyword>
<keyword evidence="15 19" id="KW-0472">Membrane</keyword>
<comment type="subcellular location">
    <subcellularLocation>
        <location evidence="2">Cell membrane</location>
        <topology evidence="2">Multi-pass membrane protein</topology>
    </subcellularLocation>
</comment>
<organism evidence="20 21">
    <name type="scientific">Feifania hominis</name>
    <dbReference type="NCBI Taxonomy" id="2763660"/>
    <lineage>
        <taxon>Bacteria</taxon>
        <taxon>Bacillati</taxon>
        <taxon>Bacillota</taxon>
        <taxon>Clostridia</taxon>
        <taxon>Eubacteriales</taxon>
        <taxon>Feifaniaceae</taxon>
        <taxon>Feifania</taxon>
    </lineage>
</organism>
<feature type="transmembrane region" description="Helical" evidence="19">
    <location>
        <begin position="75"/>
        <end position="92"/>
    </location>
</feature>
<protein>
    <recommendedName>
        <fullName evidence="7 18">Phosphatidate cytidylyltransferase</fullName>
        <ecNumber evidence="6 18">2.7.7.41</ecNumber>
    </recommendedName>
</protein>
<evidence type="ECO:0000256" key="9">
    <source>
        <dbReference type="ARBA" id="ARBA00022516"/>
    </source>
</evidence>
<evidence type="ECO:0000256" key="19">
    <source>
        <dbReference type="SAM" id="Phobius"/>
    </source>
</evidence>
<gene>
    <name evidence="20" type="ORF">H8695_02940</name>
</gene>
<comment type="pathway">
    <text evidence="3 18">Phospholipid metabolism; CDP-diacylglycerol biosynthesis; CDP-diacylglycerol from sn-glycerol 3-phosphate: step 3/3.</text>
</comment>
<feature type="transmembrane region" description="Helical" evidence="19">
    <location>
        <begin position="104"/>
        <end position="123"/>
    </location>
</feature>
<dbReference type="GO" id="GO:0016024">
    <property type="term" value="P:CDP-diacylglycerol biosynthetic process"/>
    <property type="evidence" value="ECO:0007669"/>
    <property type="project" value="TreeGrafter"/>
</dbReference>
<dbReference type="PANTHER" id="PTHR46382">
    <property type="entry name" value="PHOSPHATIDATE CYTIDYLYLTRANSFERASE"/>
    <property type="match status" value="1"/>
</dbReference>
<keyword evidence="11 18" id="KW-0812">Transmembrane</keyword>
<dbReference type="GO" id="GO:0004605">
    <property type="term" value="F:phosphatidate cytidylyltransferase activity"/>
    <property type="evidence" value="ECO:0007669"/>
    <property type="project" value="UniProtKB-EC"/>
</dbReference>
<evidence type="ECO:0000256" key="1">
    <source>
        <dbReference type="ARBA" id="ARBA00001698"/>
    </source>
</evidence>
<dbReference type="PROSITE" id="PS01315">
    <property type="entry name" value="CDS"/>
    <property type="match status" value="1"/>
</dbReference>
<evidence type="ECO:0000256" key="12">
    <source>
        <dbReference type="ARBA" id="ARBA00022695"/>
    </source>
</evidence>
<feature type="transmembrane region" description="Helical" evidence="19">
    <location>
        <begin position="129"/>
        <end position="150"/>
    </location>
</feature>
<keyword evidence="17" id="KW-1208">Phospholipid metabolism</keyword>
<keyword evidence="16" id="KW-0594">Phospholipid biosynthesis</keyword>
<evidence type="ECO:0000256" key="10">
    <source>
        <dbReference type="ARBA" id="ARBA00022679"/>
    </source>
</evidence>
<keyword evidence="8" id="KW-1003">Cell membrane</keyword>
<evidence type="ECO:0000256" key="5">
    <source>
        <dbReference type="ARBA" id="ARBA00010185"/>
    </source>
</evidence>
<dbReference type="InterPro" id="IPR000374">
    <property type="entry name" value="PC_trans"/>
</dbReference>
<sequence length="268" mass="29143">MIVRIISGIGVVVVVVGVLLFSNTIVLNIAVAALSVACVYEALIATKYVESHALMFASLGIAALTPFVMGFSKSTVMLLMFVYVVIMFLLVFKNFETFKLEHIGVVFLISVIIPYFFGNIIFLNHMDHGIYYLYLIFIGSWCSDSIALCAGKLFGRHKLIPKVSPKKTVEGAIGGIVGTMAGYAVTGVVVERCFELQVNFLALLLLAVGVSIIGQVGDLAASTIKRSFQIKDFGNVIPGHGGVFDRFDSVLFIAPFIALFAQFFTIFL</sequence>
<evidence type="ECO:0000313" key="21">
    <source>
        <dbReference type="Proteomes" id="UP000620366"/>
    </source>
</evidence>
<dbReference type="RefSeq" id="WP_249299377.1">
    <property type="nucleotide sequence ID" value="NZ_JACRSP010000001.1"/>
</dbReference>
<dbReference type="EMBL" id="JACRSP010000001">
    <property type="protein sequence ID" value="MBC8535647.1"/>
    <property type="molecule type" value="Genomic_DNA"/>
</dbReference>
<evidence type="ECO:0000256" key="2">
    <source>
        <dbReference type="ARBA" id="ARBA00004651"/>
    </source>
</evidence>
<feature type="transmembrane region" description="Helical" evidence="19">
    <location>
        <begin position="6"/>
        <end position="39"/>
    </location>
</feature>
<keyword evidence="14" id="KW-0443">Lipid metabolism</keyword>
<proteinExistence type="inferred from homology"/>
<dbReference type="GO" id="GO:0005886">
    <property type="term" value="C:plasma membrane"/>
    <property type="evidence" value="ECO:0007669"/>
    <property type="project" value="UniProtKB-SubCell"/>
</dbReference>
<dbReference type="PANTHER" id="PTHR46382:SF1">
    <property type="entry name" value="PHOSPHATIDATE CYTIDYLYLTRANSFERASE"/>
    <property type="match status" value="1"/>
</dbReference>
<name>A0A926DD52_9FIRM</name>
<evidence type="ECO:0000256" key="4">
    <source>
        <dbReference type="ARBA" id="ARBA00005189"/>
    </source>
</evidence>
<keyword evidence="13 19" id="KW-1133">Transmembrane helix</keyword>
<dbReference type="EC" id="2.7.7.41" evidence="6 18"/>
<reference evidence="20" key="1">
    <citation type="submission" date="2020-08" db="EMBL/GenBank/DDBJ databases">
        <title>Genome public.</title>
        <authorList>
            <person name="Liu C."/>
            <person name="Sun Q."/>
        </authorList>
    </citation>
    <scope>NUCLEOTIDE SEQUENCE</scope>
    <source>
        <strain evidence="20">BX7</strain>
    </source>
</reference>
<keyword evidence="21" id="KW-1185">Reference proteome</keyword>
<evidence type="ECO:0000256" key="15">
    <source>
        <dbReference type="ARBA" id="ARBA00023136"/>
    </source>
</evidence>
<evidence type="ECO:0000313" key="20">
    <source>
        <dbReference type="EMBL" id="MBC8535647.1"/>
    </source>
</evidence>
<evidence type="ECO:0000256" key="3">
    <source>
        <dbReference type="ARBA" id="ARBA00005119"/>
    </source>
</evidence>
<keyword evidence="9" id="KW-0444">Lipid biosynthesis</keyword>
<feature type="transmembrane region" description="Helical" evidence="19">
    <location>
        <begin position="171"/>
        <end position="190"/>
    </location>
</feature>
<comment type="catalytic activity">
    <reaction evidence="1 18">
        <text>a 1,2-diacyl-sn-glycero-3-phosphate + CTP + H(+) = a CDP-1,2-diacyl-sn-glycerol + diphosphate</text>
        <dbReference type="Rhea" id="RHEA:16229"/>
        <dbReference type="ChEBI" id="CHEBI:15378"/>
        <dbReference type="ChEBI" id="CHEBI:33019"/>
        <dbReference type="ChEBI" id="CHEBI:37563"/>
        <dbReference type="ChEBI" id="CHEBI:58332"/>
        <dbReference type="ChEBI" id="CHEBI:58608"/>
        <dbReference type="EC" id="2.7.7.41"/>
    </reaction>
</comment>
<comment type="caution">
    <text evidence="20">The sequence shown here is derived from an EMBL/GenBank/DDBJ whole genome shotgun (WGS) entry which is preliminary data.</text>
</comment>
<feature type="transmembrane region" description="Helical" evidence="19">
    <location>
        <begin position="196"/>
        <end position="221"/>
    </location>
</feature>
<feature type="transmembrane region" description="Helical" evidence="19">
    <location>
        <begin position="51"/>
        <end position="69"/>
    </location>
</feature>
<evidence type="ECO:0000256" key="18">
    <source>
        <dbReference type="RuleBase" id="RU003938"/>
    </source>
</evidence>
<accession>A0A926DD52</accession>
<evidence type="ECO:0000256" key="16">
    <source>
        <dbReference type="ARBA" id="ARBA00023209"/>
    </source>
</evidence>
<evidence type="ECO:0000256" key="8">
    <source>
        <dbReference type="ARBA" id="ARBA00022475"/>
    </source>
</evidence>
<evidence type="ECO:0000256" key="14">
    <source>
        <dbReference type="ARBA" id="ARBA00023098"/>
    </source>
</evidence>
<comment type="pathway">
    <text evidence="4">Lipid metabolism.</text>
</comment>
<keyword evidence="12 18" id="KW-0548">Nucleotidyltransferase</keyword>